<feature type="transmembrane region" description="Helical" evidence="2">
    <location>
        <begin position="127"/>
        <end position="146"/>
    </location>
</feature>
<organism evidence="3 4">
    <name type="scientific">Streptomyces hirsutus</name>
    <dbReference type="NCBI Taxonomy" id="35620"/>
    <lineage>
        <taxon>Bacteria</taxon>
        <taxon>Bacillati</taxon>
        <taxon>Actinomycetota</taxon>
        <taxon>Actinomycetes</taxon>
        <taxon>Kitasatosporales</taxon>
        <taxon>Streptomycetaceae</taxon>
        <taxon>Streptomyces</taxon>
    </lineage>
</organism>
<evidence type="ECO:0000256" key="2">
    <source>
        <dbReference type="SAM" id="Phobius"/>
    </source>
</evidence>
<feature type="transmembrane region" description="Helical" evidence="2">
    <location>
        <begin position="167"/>
        <end position="188"/>
    </location>
</feature>
<dbReference type="RefSeq" id="WP_326753459.1">
    <property type="nucleotide sequence ID" value="NZ_CP109134.1"/>
</dbReference>
<feature type="transmembrane region" description="Helical" evidence="2">
    <location>
        <begin position="227"/>
        <end position="248"/>
    </location>
</feature>
<feature type="transmembrane region" description="Helical" evidence="2">
    <location>
        <begin position="203"/>
        <end position="220"/>
    </location>
</feature>
<accession>A0ABZ1GPQ6</accession>
<feature type="region of interest" description="Disordered" evidence="1">
    <location>
        <begin position="1"/>
        <end position="38"/>
    </location>
</feature>
<keyword evidence="2" id="KW-0472">Membrane</keyword>
<keyword evidence="2" id="KW-0812">Transmembrane</keyword>
<dbReference type="GeneID" id="91544442"/>
<reference evidence="3 4" key="1">
    <citation type="submission" date="2022-10" db="EMBL/GenBank/DDBJ databases">
        <title>The complete genomes of actinobacterial strains from the NBC collection.</title>
        <authorList>
            <person name="Joergensen T.S."/>
            <person name="Alvarez Arevalo M."/>
            <person name="Sterndorff E.B."/>
            <person name="Faurdal D."/>
            <person name="Vuksanovic O."/>
            <person name="Mourched A.-S."/>
            <person name="Charusanti P."/>
            <person name="Shaw S."/>
            <person name="Blin K."/>
            <person name="Weber T."/>
        </authorList>
    </citation>
    <scope>NUCLEOTIDE SEQUENCE [LARGE SCALE GENOMIC DNA]</scope>
    <source>
        <strain evidence="3 4">NBC 01753</strain>
    </source>
</reference>
<dbReference type="Proteomes" id="UP001335325">
    <property type="component" value="Chromosome"/>
</dbReference>
<dbReference type="EMBL" id="CP109134">
    <property type="protein sequence ID" value="WSD07413.1"/>
    <property type="molecule type" value="Genomic_DNA"/>
</dbReference>
<keyword evidence="2" id="KW-1133">Transmembrane helix</keyword>
<gene>
    <name evidence="3" type="ORF">OIE73_17700</name>
</gene>
<evidence type="ECO:0000256" key="1">
    <source>
        <dbReference type="SAM" id="MobiDB-lite"/>
    </source>
</evidence>
<feature type="transmembrane region" description="Helical" evidence="2">
    <location>
        <begin position="268"/>
        <end position="286"/>
    </location>
</feature>
<protein>
    <recommendedName>
        <fullName evidence="5">DUF998 domain-containing protein</fullName>
    </recommendedName>
</protein>
<keyword evidence="4" id="KW-1185">Reference proteome</keyword>
<evidence type="ECO:0000313" key="3">
    <source>
        <dbReference type="EMBL" id="WSD07413.1"/>
    </source>
</evidence>
<evidence type="ECO:0008006" key="5">
    <source>
        <dbReference type="Google" id="ProtNLM"/>
    </source>
</evidence>
<name>A0ABZ1GPQ6_9ACTN</name>
<feature type="transmembrane region" description="Helical" evidence="2">
    <location>
        <begin position="65"/>
        <end position="86"/>
    </location>
</feature>
<proteinExistence type="predicted"/>
<evidence type="ECO:0000313" key="4">
    <source>
        <dbReference type="Proteomes" id="UP001335325"/>
    </source>
</evidence>
<sequence length="302" mass="32306">MQSIPVGDRPVARFPALPKRDHKGDTVGTPSLSSARSEPRAQVAALLAATEGLRARTRAQMNGSWAALLGFGLLALAAAPVARYAFNFGAHGRNVMSYPAFAYAELIGLCVVHEQGTPCLRGEFDGAVLRFVAWGPWFALLPLAWFTFARWYRLRGESRGIVPRRSVWIRATALATAVITAALSALLFGRNQAWELVVLENSYASPWYLVGIGLVALGLVERSWIAAGAGAAHALLLTGYLGASWGSGWLPWRHPAHPGWPDGPQTKALLLAAVLLLAGLTEWALARRRAASGHAEASTVAS</sequence>